<dbReference type="Gene3D" id="1.20.1260.10">
    <property type="match status" value="1"/>
</dbReference>
<dbReference type="InterPro" id="IPR010287">
    <property type="entry name" value="DUF892_YciF-like"/>
</dbReference>
<dbReference type="Pfam" id="PF05974">
    <property type="entry name" value="DUF892"/>
    <property type="match status" value="1"/>
</dbReference>
<sequence length="171" mass="19066">MNVETIEDLFGYQLQHAYYAERTQLELLEELAADCDGDLESSLREHREETRDHVDRLEGVFAALGRQPRASRSRAVDGFAEAHRNRGDGPNEVGGHGDGSAPSVLETALLAERFEVRTYETLVTLAGRLAYADDVVEPLEATLAEERETRRTLEERERVPSVADPSSPEEA</sequence>
<evidence type="ECO:0000313" key="3">
    <source>
        <dbReference type="Proteomes" id="UP000199161"/>
    </source>
</evidence>
<feature type="compositionally biased region" description="Basic and acidic residues" evidence="1">
    <location>
        <begin position="145"/>
        <end position="159"/>
    </location>
</feature>
<dbReference type="PANTHER" id="PTHR30565:SF9">
    <property type="entry name" value="PROTEIN YCIF"/>
    <property type="match status" value="1"/>
</dbReference>
<protein>
    <submittedName>
        <fullName evidence="2">Ferritin-like metal-binding protein YciE</fullName>
    </submittedName>
</protein>
<dbReference type="SUPFAM" id="SSF47240">
    <property type="entry name" value="Ferritin-like"/>
    <property type="match status" value="1"/>
</dbReference>
<keyword evidence="3" id="KW-1185">Reference proteome</keyword>
<dbReference type="InterPro" id="IPR009078">
    <property type="entry name" value="Ferritin-like_SF"/>
</dbReference>
<dbReference type="PANTHER" id="PTHR30565">
    <property type="entry name" value="PROTEIN YCIF"/>
    <property type="match status" value="1"/>
</dbReference>
<organism evidence="2 3">
    <name type="scientific">Natronobacterium haloterrestre</name>
    <name type="common">Halobiforma haloterrestris</name>
    <dbReference type="NCBI Taxonomy" id="148448"/>
    <lineage>
        <taxon>Archaea</taxon>
        <taxon>Methanobacteriati</taxon>
        <taxon>Methanobacteriota</taxon>
        <taxon>Stenosarchaea group</taxon>
        <taxon>Halobacteria</taxon>
        <taxon>Halobacteriales</taxon>
        <taxon>Natrialbaceae</taxon>
        <taxon>Natronobacterium</taxon>
    </lineage>
</organism>
<evidence type="ECO:0000256" key="1">
    <source>
        <dbReference type="SAM" id="MobiDB-lite"/>
    </source>
</evidence>
<accession>A0A1I1HXS1</accession>
<dbReference type="OrthoDB" id="192254at2157"/>
<dbReference type="RefSeq" id="WP_089788539.1">
    <property type="nucleotide sequence ID" value="NZ_FOKW01000006.1"/>
</dbReference>
<reference evidence="3" key="1">
    <citation type="submission" date="2016-10" db="EMBL/GenBank/DDBJ databases">
        <authorList>
            <person name="Varghese N."/>
            <person name="Submissions S."/>
        </authorList>
    </citation>
    <scope>NUCLEOTIDE SEQUENCE [LARGE SCALE GENOMIC DNA]</scope>
    <source>
        <strain evidence="3">DSM 13078</strain>
    </source>
</reference>
<dbReference type="InterPro" id="IPR012347">
    <property type="entry name" value="Ferritin-like"/>
</dbReference>
<dbReference type="EMBL" id="FOKW01000006">
    <property type="protein sequence ID" value="SFC28362.1"/>
    <property type="molecule type" value="Genomic_DNA"/>
</dbReference>
<name>A0A1I1HXS1_NATHA</name>
<dbReference type="AlphaFoldDB" id="A0A1I1HXS1"/>
<gene>
    <name evidence="2" type="ORF">SAMN05444422_106210</name>
</gene>
<dbReference type="InterPro" id="IPR047114">
    <property type="entry name" value="YciF"/>
</dbReference>
<dbReference type="Proteomes" id="UP000199161">
    <property type="component" value="Unassembled WGS sequence"/>
</dbReference>
<evidence type="ECO:0000313" key="2">
    <source>
        <dbReference type="EMBL" id="SFC28362.1"/>
    </source>
</evidence>
<feature type="region of interest" description="Disordered" evidence="1">
    <location>
        <begin position="145"/>
        <end position="171"/>
    </location>
</feature>
<proteinExistence type="predicted"/>